<dbReference type="RefSeq" id="WP_156614750.1">
    <property type="nucleotide sequence ID" value="NZ_WPHR01000007.1"/>
</dbReference>
<proteinExistence type="predicted"/>
<evidence type="ECO:0000313" key="2">
    <source>
        <dbReference type="EMBL" id="MUZ73313.1"/>
    </source>
</evidence>
<name>A0A6L6VC94_AGRVI</name>
<comment type="caution">
    <text evidence="2">The sequence shown here is derived from an EMBL/GenBank/DDBJ whole genome shotgun (WGS) entry which is preliminary data.</text>
</comment>
<organism evidence="2 3">
    <name type="scientific">Agrobacterium vitis</name>
    <name type="common">Rhizobium vitis</name>
    <dbReference type="NCBI Taxonomy" id="373"/>
    <lineage>
        <taxon>Bacteria</taxon>
        <taxon>Pseudomonadati</taxon>
        <taxon>Pseudomonadota</taxon>
        <taxon>Alphaproteobacteria</taxon>
        <taxon>Hyphomicrobiales</taxon>
        <taxon>Rhizobiaceae</taxon>
        <taxon>Rhizobium/Agrobacterium group</taxon>
        <taxon>Agrobacterium</taxon>
    </lineage>
</organism>
<gene>
    <name evidence="2" type="ORF">GOZ90_11535</name>
</gene>
<dbReference type="EMBL" id="WPHR01000007">
    <property type="protein sequence ID" value="MUZ73313.1"/>
    <property type="molecule type" value="Genomic_DNA"/>
</dbReference>
<protein>
    <submittedName>
        <fullName evidence="2">Uncharacterized protein</fullName>
    </submittedName>
</protein>
<feature type="region of interest" description="Disordered" evidence="1">
    <location>
        <begin position="155"/>
        <end position="175"/>
    </location>
</feature>
<reference evidence="2 3" key="1">
    <citation type="submission" date="2019-12" db="EMBL/GenBank/DDBJ databases">
        <title>Whole-genome sequencing of Allorhizobium vitis.</title>
        <authorList>
            <person name="Gan H.M."/>
            <person name="Szegedi E."/>
            <person name="Burr T."/>
            <person name="Savka M.A."/>
        </authorList>
    </citation>
    <scope>NUCLEOTIDE SEQUENCE [LARGE SCALE GENOMIC DNA]</scope>
    <source>
        <strain evidence="2 3">CG516</strain>
    </source>
</reference>
<evidence type="ECO:0000256" key="1">
    <source>
        <dbReference type="SAM" id="MobiDB-lite"/>
    </source>
</evidence>
<sequence>MGEINLEQREIEAIKSVDERELSKLIDEAVEAGRVGDLYRLRLRDCGEYVASKLHHFEKALNAYRDAKSTKKRDETHSYARRMGSDLSFAFSRMKDRMETEERQRPYWYVDDGVYWPHHFTNNLSVTISYRWRAAVEDAWNFGSITFHHKVVPRPSYLQPQPKRKPSKAKQEEIRQSELSSTWEHMMKSALYKVRDYFESGGDGHKIPETFTAVPDRDGHLNNFSLKFWADAAKASSPSTAT</sequence>
<dbReference type="AlphaFoldDB" id="A0A6L6VC94"/>
<evidence type="ECO:0000313" key="3">
    <source>
        <dbReference type="Proteomes" id="UP000477951"/>
    </source>
</evidence>
<accession>A0A6L6VC94</accession>
<dbReference type="Proteomes" id="UP000477951">
    <property type="component" value="Unassembled WGS sequence"/>
</dbReference>